<evidence type="ECO:0000313" key="2">
    <source>
        <dbReference type="Proteomes" id="UP000507245"/>
    </source>
</evidence>
<gene>
    <name evidence="1" type="ORF">ORAREDHAP_LOCUS9760</name>
</gene>
<dbReference type="Proteomes" id="UP000507245">
    <property type="component" value="Unassembled WGS sequence"/>
</dbReference>
<dbReference type="EMBL" id="CAEKKB010000001">
    <property type="protein sequence ID" value="CAB4297748.1"/>
    <property type="molecule type" value="Genomic_DNA"/>
</dbReference>
<dbReference type="PANTHER" id="PTHR11206">
    <property type="entry name" value="MULTIDRUG RESISTANCE PROTEIN"/>
    <property type="match status" value="1"/>
</dbReference>
<dbReference type="AlphaFoldDB" id="A0A6J5WHG1"/>
<organism evidence="1 2">
    <name type="scientific">Prunus armeniaca</name>
    <name type="common">Apricot</name>
    <name type="synonym">Armeniaca vulgaris</name>
    <dbReference type="NCBI Taxonomy" id="36596"/>
    <lineage>
        <taxon>Eukaryota</taxon>
        <taxon>Viridiplantae</taxon>
        <taxon>Streptophyta</taxon>
        <taxon>Embryophyta</taxon>
        <taxon>Tracheophyta</taxon>
        <taxon>Spermatophyta</taxon>
        <taxon>Magnoliopsida</taxon>
        <taxon>eudicotyledons</taxon>
        <taxon>Gunneridae</taxon>
        <taxon>Pentapetalae</taxon>
        <taxon>rosids</taxon>
        <taxon>fabids</taxon>
        <taxon>Rosales</taxon>
        <taxon>Rosaceae</taxon>
        <taxon>Amygdaloideae</taxon>
        <taxon>Amygdaleae</taxon>
        <taxon>Prunus</taxon>
    </lineage>
</organism>
<protein>
    <submittedName>
        <fullName evidence="1">Uncharacterized protein</fullName>
    </submittedName>
</protein>
<evidence type="ECO:0000313" key="1">
    <source>
        <dbReference type="EMBL" id="CAB4297748.1"/>
    </source>
</evidence>
<proteinExistence type="predicted"/>
<keyword evidence="2" id="KW-1185">Reference proteome</keyword>
<reference evidence="2" key="1">
    <citation type="journal article" date="2020" name="Genome Biol.">
        <title>Gamete binning: chromosome-level and haplotype-resolved genome assembly enabled by high-throughput single-cell sequencing of gamete genomes.</title>
        <authorList>
            <person name="Campoy J.A."/>
            <person name="Sun H."/>
            <person name="Goel M."/>
            <person name="Jiao W.-B."/>
            <person name="Folz-Donahue K."/>
            <person name="Wang N."/>
            <person name="Rubio M."/>
            <person name="Liu C."/>
            <person name="Kukat C."/>
            <person name="Ruiz D."/>
            <person name="Huettel B."/>
            <person name="Schneeberger K."/>
        </authorList>
    </citation>
    <scope>NUCLEOTIDE SEQUENCE [LARGE SCALE GENOMIC DNA]</scope>
    <source>
        <strain evidence="2">cv. Rojo Pasion</strain>
    </source>
</reference>
<sequence length="358" mass="39809">MGRSRSGSEPISVSRTISSQTPSIQSLDRLQETVDALSICMTINGWEFMIHLAFFAGTGKQNLQQKFLLRNQFGYIFTSSTDVLQSVSEMSYPLAVTILLNGVQPILSGVAVGSGWQAWVTTRRDWEKETELEWRRIDDGLCLSDPPLRLKWYKHIPWVSLMSFDHSLILWNMENQHSRSLPSIFSKCTYLVCFCSQDNNLVQIMDAWMSPPQSSQGSPLLSVAVDLSESECHEIHRRLVHLQVSTTTAMFVETLLSGNYFSFFNAPAKHFCRSSSFANCARIVASQLRGACGVGLITLLKQRIDVAKAKKLVCSIKKSGRERSAEKPMSGCIGAPVTFSSPEGTITCCCKAARATPM</sequence>
<dbReference type="OrthoDB" id="2126698at2759"/>
<accession>A0A6J5WHG1</accession>
<name>A0A6J5WHG1_PRUAR</name>